<dbReference type="InterPro" id="IPR012867">
    <property type="entry name" value="DUF1648"/>
</dbReference>
<accession>A0A974Y2J4</accession>
<dbReference type="RefSeq" id="WP_284679099.1">
    <property type="nucleotide sequence ID" value="NZ_CP060096.1"/>
</dbReference>
<feature type="transmembrane region" description="Helical" evidence="1">
    <location>
        <begin position="139"/>
        <end position="160"/>
    </location>
</feature>
<dbReference type="Pfam" id="PF07853">
    <property type="entry name" value="DUF1648"/>
    <property type="match status" value="1"/>
</dbReference>
<evidence type="ECO:0000259" key="2">
    <source>
        <dbReference type="Pfam" id="PF07853"/>
    </source>
</evidence>
<evidence type="ECO:0000313" key="4">
    <source>
        <dbReference type="Proteomes" id="UP000671913"/>
    </source>
</evidence>
<feature type="transmembrane region" description="Helical" evidence="1">
    <location>
        <begin position="111"/>
        <end position="133"/>
    </location>
</feature>
<keyword evidence="4" id="KW-1185">Reference proteome</keyword>
<protein>
    <submittedName>
        <fullName evidence="3">DUF1648 domain-containing protein</fullName>
    </submittedName>
</protein>
<keyword evidence="1" id="KW-0472">Membrane</keyword>
<proteinExistence type="predicted"/>
<keyword evidence="1" id="KW-1133">Transmembrane helix</keyword>
<evidence type="ECO:0000256" key="1">
    <source>
        <dbReference type="SAM" id="Phobius"/>
    </source>
</evidence>
<keyword evidence="1" id="KW-0812">Transmembrane</keyword>
<dbReference type="Proteomes" id="UP000671913">
    <property type="component" value="Chromosome"/>
</dbReference>
<dbReference type="PANTHER" id="PTHR37810:SF5">
    <property type="entry name" value="IMMUNITY PROTEIN SDPI"/>
    <property type="match status" value="1"/>
</dbReference>
<reference evidence="3" key="1">
    <citation type="submission" date="2020-08" db="EMBL/GenBank/DDBJ databases">
        <title>Genomic insights into the carbon and energy metabolism of the first obligate autotrophic acetogenic bacterium Aceticella autotrophica gen. nov., sp. nov.</title>
        <authorList>
            <person name="Toshchakov S.V."/>
            <person name="Elcheninov A.G."/>
            <person name="Kublanov I.V."/>
            <person name="Frolov E.N."/>
            <person name="Lebedinsky A.V."/>
        </authorList>
    </citation>
    <scope>NUCLEOTIDE SEQUENCE</scope>
    <source>
        <strain evidence="3">3443-3Ac</strain>
    </source>
</reference>
<feature type="domain" description="DUF1648" evidence="2">
    <location>
        <begin position="27"/>
        <end position="71"/>
    </location>
</feature>
<dbReference type="KEGG" id="aaut:ACETAC_05690"/>
<dbReference type="GO" id="GO:0009636">
    <property type="term" value="P:response to toxic substance"/>
    <property type="evidence" value="ECO:0007669"/>
    <property type="project" value="TreeGrafter"/>
</dbReference>
<dbReference type="AlphaFoldDB" id="A0A974Y2J4"/>
<name>A0A974Y2J4_9THEO</name>
<dbReference type="PANTHER" id="PTHR37810">
    <property type="entry name" value="IMMUNITY PROTEIN SDPI"/>
    <property type="match status" value="1"/>
</dbReference>
<sequence>MYKNRSVLKLKFSTFEKVIEIIVIINLILELLLFIRYWPYLPNKVPIHYSLSGNPDSWSSKETLFLIPIVSILLYFMFSYINRFPHIFNYIPEITEENAERQYRNARTLMTCLKGEIIFMFLFILYKDIFIALGKFKELGIGSIAILLIIIFVTIVYFIIKSIKLR</sequence>
<gene>
    <name evidence="3" type="ORF">ACETAC_05690</name>
</gene>
<organism evidence="3 4">
    <name type="scientific">Aceticella autotrophica</name>
    <dbReference type="NCBI Taxonomy" id="2755338"/>
    <lineage>
        <taxon>Bacteria</taxon>
        <taxon>Bacillati</taxon>
        <taxon>Bacillota</taxon>
        <taxon>Clostridia</taxon>
        <taxon>Thermoanaerobacterales</taxon>
        <taxon>Thermoanaerobacteraceae</taxon>
        <taxon>Aceticella</taxon>
    </lineage>
</organism>
<feature type="transmembrane region" description="Helical" evidence="1">
    <location>
        <begin position="21"/>
        <end position="39"/>
    </location>
</feature>
<dbReference type="EMBL" id="CP060096">
    <property type="protein sequence ID" value="QSZ26434.1"/>
    <property type="molecule type" value="Genomic_DNA"/>
</dbReference>
<evidence type="ECO:0000313" key="3">
    <source>
        <dbReference type="EMBL" id="QSZ26434.1"/>
    </source>
</evidence>
<feature type="transmembrane region" description="Helical" evidence="1">
    <location>
        <begin position="63"/>
        <end position="81"/>
    </location>
</feature>